<evidence type="ECO:0000256" key="1">
    <source>
        <dbReference type="SAM" id="Phobius"/>
    </source>
</evidence>
<dbReference type="OrthoDB" id="202783at2157"/>
<feature type="transmembrane region" description="Helical" evidence="1">
    <location>
        <begin position="93"/>
        <end position="115"/>
    </location>
</feature>
<keyword evidence="1" id="KW-0812">Transmembrane</keyword>
<proteinExistence type="predicted"/>
<comment type="caution">
    <text evidence="2">The sequence shown here is derived from an EMBL/GenBank/DDBJ whole genome shotgun (WGS) entry which is preliminary data.</text>
</comment>
<feature type="transmembrane region" description="Helical" evidence="1">
    <location>
        <begin position="28"/>
        <end position="47"/>
    </location>
</feature>
<sequence>MPAKVALPVAGLFGAVSGAVVYQFLLPDWFPALATAATYAGAAYFYLAFDIPLLETHVEFTDRADRLGYAVGLFGVSVGPLALGEYVGLSNSGLTGVVVWQLGLLAFLLLSATAAHQQS</sequence>
<dbReference type="EMBL" id="QPHM01000001">
    <property type="protein sequence ID" value="RCU48601.1"/>
    <property type="molecule type" value="Genomic_DNA"/>
</dbReference>
<evidence type="ECO:0000313" key="3">
    <source>
        <dbReference type="Proteomes" id="UP000252189"/>
    </source>
</evidence>
<name>A0A368NGT9_9EURY</name>
<feature type="transmembrane region" description="Helical" evidence="1">
    <location>
        <begin position="67"/>
        <end position="87"/>
    </location>
</feature>
<reference evidence="2 3" key="1">
    <citation type="submission" date="2018-07" db="EMBL/GenBank/DDBJ databases">
        <title>Genome sequences of Haloplanus salinus JCM 18368T.</title>
        <authorList>
            <person name="Kim Y.B."/>
            <person name="Roh S.W."/>
        </authorList>
    </citation>
    <scope>NUCLEOTIDE SEQUENCE [LARGE SCALE GENOMIC DNA]</scope>
    <source>
        <strain evidence="2 3">JCM 18368</strain>
    </source>
</reference>
<dbReference type="Proteomes" id="UP000252189">
    <property type="component" value="Unassembled WGS sequence"/>
</dbReference>
<protein>
    <submittedName>
        <fullName evidence="2">Uncharacterized protein</fullName>
    </submittedName>
</protein>
<organism evidence="2 3">
    <name type="scientific">Haloplanus salinus</name>
    <dbReference type="NCBI Taxonomy" id="1126245"/>
    <lineage>
        <taxon>Archaea</taxon>
        <taxon>Methanobacteriati</taxon>
        <taxon>Methanobacteriota</taxon>
        <taxon>Stenosarchaea group</taxon>
        <taxon>Halobacteria</taxon>
        <taxon>Halobacteriales</taxon>
        <taxon>Haloferacaceae</taxon>
        <taxon>Haloplanus</taxon>
    </lineage>
</organism>
<keyword evidence="1" id="KW-0472">Membrane</keyword>
<accession>A0A368NGT9</accession>
<keyword evidence="1" id="KW-1133">Transmembrane helix</keyword>
<dbReference type="AlphaFoldDB" id="A0A368NGT9"/>
<evidence type="ECO:0000313" key="2">
    <source>
        <dbReference type="EMBL" id="RCU48601.1"/>
    </source>
</evidence>
<keyword evidence="3" id="KW-1185">Reference proteome</keyword>
<gene>
    <name evidence="2" type="ORF">DU504_04330</name>
</gene>